<gene>
    <name evidence="2" type="ORF">SEMRO_795_G203500.1</name>
</gene>
<proteinExistence type="predicted"/>
<name>A0A9N8E8C2_9STRA</name>
<feature type="transmembrane region" description="Helical" evidence="1">
    <location>
        <begin position="206"/>
        <end position="228"/>
    </location>
</feature>
<dbReference type="EMBL" id="CAICTM010000794">
    <property type="protein sequence ID" value="CAB9516606.1"/>
    <property type="molecule type" value="Genomic_DNA"/>
</dbReference>
<reference evidence="2" key="1">
    <citation type="submission" date="2020-06" db="EMBL/GenBank/DDBJ databases">
        <authorList>
            <consortium name="Plant Systems Biology data submission"/>
        </authorList>
    </citation>
    <scope>NUCLEOTIDE SEQUENCE</scope>
    <source>
        <strain evidence="2">D6</strain>
    </source>
</reference>
<evidence type="ECO:0000256" key="1">
    <source>
        <dbReference type="SAM" id="Phobius"/>
    </source>
</evidence>
<keyword evidence="1" id="KW-0472">Membrane</keyword>
<comment type="caution">
    <text evidence="2">The sequence shown here is derived from an EMBL/GenBank/DDBJ whole genome shotgun (WGS) entry which is preliminary data.</text>
</comment>
<dbReference type="AlphaFoldDB" id="A0A9N8E8C2"/>
<protein>
    <submittedName>
        <fullName evidence="2">Uncharacterized protein</fullName>
    </submittedName>
</protein>
<feature type="transmembrane region" description="Helical" evidence="1">
    <location>
        <begin position="116"/>
        <end position="133"/>
    </location>
</feature>
<dbReference type="OrthoDB" id="551896at2759"/>
<keyword evidence="1" id="KW-0812">Transmembrane</keyword>
<keyword evidence="3" id="KW-1185">Reference proteome</keyword>
<feature type="transmembrane region" description="Helical" evidence="1">
    <location>
        <begin position="83"/>
        <end position="104"/>
    </location>
</feature>
<sequence>MMTDKSWEKFPGHLAPATIFTAFGLYALFKTLQMTKRLPPGRTFTDVHLPLQDKGIIRSIGIWVMVLTVAGAIYHSLGEGIDTSIRLHMALYSCFFMVGLIAYLESKEFLSPDSGRTALALALCLAFFVWRAHGMSMASSLDQSVHVYLGHINLADGLAFGYSVMQTDSIIAHISSWALLVLQGFWLYLIAFYLCCFELDELMIEAHLVIMVVALVIVIAVVIASADLPQVKANWSKLQLQDGRGEYHVLTKSSAQVEAHDVVHADTDTDGSSQDSLGAAEHPC</sequence>
<keyword evidence="1" id="KW-1133">Transmembrane helix</keyword>
<accession>A0A9N8E8C2</accession>
<feature type="transmembrane region" description="Helical" evidence="1">
    <location>
        <begin position="177"/>
        <end position="194"/>
    </location>
</feature>
<feature type="transmembrane region" description="Helical" evidence="1">
    <location>
        <begin position="60"/>
        <end position="77"/>
    </location>
</feature>
<evidence type="ECO:0000313" key="3">
    <source>
        <dbReference type="Proteomes" id="UP001153069"/>
    </source>
</evidence>
<feature type="transmembrane region" description="Helical" evidence="1">
    <location>
        <begin position="12"/>
        <end position="29"/>
    </location>
</feature>
<dbReference type="Proteomes" id="UP001153069">
    <property type="component" value="Unassembled WGS sequence"/>
</dbReference>
<evidence type="ECO:0000313" key="2">
    <source>
        <dbReference type="EMBL" id="CAB9516606.1"/>
    </source>
</evidence>
<organism evidence="2 3">
    <name type="scientific">Seminavis robusta</name>
    <dbReference type="NCBI Taxonomy" id="568900"/>
    <lineage>
        <taxon>Eukaryota</taxon>
        <taxon>Sar</taxon>
        <taxon>Stramenopiles</taxon>
        <taxon>Ochrophyta</taxon>
        <taxon>Bacillariophyta</taxon>
        <taxon>Bacillariophyceae</taxon>
        <taxon>Bacillariophycidae</taxon>
        <taxon>Naviculales</taxon>
        <taxon>Naviculaceae</taxon>
        <taxon>Seminavis</taxon>
    </lineage>
</organism>